<proteinExistence type="predicted"/>
<name>A0ABV6ABM4_9PSEU</name>
<dbReference type="InterPro" id="IPR025164">
    <property type="entry name" value="Toastrack_DUF4097"/>
</dbReference>
<dbReference type="Proteomes" id="UP001589693">
    <property type="component" value="Unassembled WGS sequence"/>
</dbReference>
<dbReference type="EMBL" id="JBHLZU010000037">
    <property type="protein sequence ID" value="MFB9909634.1"/>
    <property type="molecule type" value="Genomic_DNA"/>
</dbReference>
<feature type="domain" description="DUF4097" evidence="1">
    <location>
        <begin position="19"/>
        <end position="280"/>
    </location>
</feature>
<dbReference type="Pfam" id="PF13349">
    <property type="entry name" value="DUF4097"/>
    <property type="match status" value="1"/>
</dbReference>
<comment type="caution">
    <text evidence="2">The sequence shown here is derived from an EMBL/GenBank/DDBJ whole genome shotgun (WGS) entry which is preliminary data.</text>
</comment>
<accession>A0ABV6ABM4</accession>
<keyword evidence="3" id="KW-1185">Reference proteome</keyword>
<evidence type="ECO:0000259" key="1">
    <source>
        <dbReference type="Pfam" id="PF13349"/>
    </source>
</evidence>
<gene>
    <name evidence="2" type="ORF">ACFFQA_37355</name>
</gene>
<dbReference type="RefSeq" id="WP_377862547.1">
    <property type="nucleotide sequence ID" value="NZ_JBHLZU010000037.1"/>
</dbReference>
<organism evidence="2 3">
    <name type="scientific">Allokutzneria oryzae</name>
    <dbReference type="NCBI Taxonomy" id="1378989"/>
    <lineage>
        <taxon>Bacteria</taxon>
        <taxon>Bacillati</taxon>
        <taxon>Actinomycetota</taxon>
        <taxon>Actinomycetes</taxon>
        <taxon>Pseudonocardiales</taxon>
        <taxon>Pseudonocardiaceae</taxon>
        <taxon>Allokutzneria</taxon>
    </lineage>
</organism>
<reference evidence="2 3" key="1">
    <citation type="submission" date="2024-09" db="EMBL/GenBank/DDBJ databases">
        <authorList>
            <person name="Sun Q."/>
            <person name="Mori K."/>
        </authorList>
    </citation>
    <scope>NUCLEOTIDE SEQUENCE [LARGE SCALE GENOMIC DNA]</scope>
    <source>
        <strain evidence="2 3">TBRC 7907</strain>
    </source>
</reference>
<protein>
    <submittedName>
        <fullName evidence="2">DUF4097 domain-containing protein</fullName>
    </submittedName>
</protein>
<sequence>MPIFDTPQPISVTIELSVGEVLITAGDRADTVVEVRPTDKDDASDVKAAQQTRVDYADGRLLVTGPKARMLDFSKKSRSVAVSIELPRGSRVDSEGAMVDIRSGGELGECRIKTSAGHVRLDRTGPLRLDTGAGHVSVDRSAGKTEITTGTGKIQIGEIGGPGVVKSSNGSIEIGTATGELQVRAANGDVTVDHAVGDRVDATSSNGAVKVGDVVRGTVVLKTGMGDLEVGIREGTAARLDLSTGHGRVRNALEEVPSRPGEAAETAEVRAHAAYGDITISRS</sequence>
<evidence type="ECO:0000313" key="2">
    <source>
        <dbReference type="EMBL" id="MFB9909634.1"/>
    </source>
</evidence>
<evidence type="ECO:0000313" key="3">
    <source>
        <dbReference type="Proteomes" id="UP001589693"/>
    </source>
</evidence>